<feature type="signal peptide" evidence="1">
    <location>
        <begin position="1"/>
        <end position="18"/>
    </location>
</feature>
<dbReference type="OrthoDB" id="4642317at2759"/>
<dbReference type="AlphaFoldDB" id="A0A9P8XPJ0"/>
<keyword evidence="3" id="KW-1185">Reference proteome</keyword>
<dbReference type="Proteomes" id="UP000756346">
    <property type="component" value="Unassembled WGS sequence"/>
</dbReference>
<accession>A0A9P8XPJ0</accession>
<evidence type="ECO:0000256" key="1">
    <source>
        <dbReference type="SAM" id="SignalP"/>
    </source>
</evidence>
<proteinExistence type="predicted"/>
<dbReference type="GeneID" id="70181570"/>
<gene>
    <name evidence="2" type="ORF">B0I36DRAFT_300436</name>
</gene>
<comment type="caution">
    <text evidence="2">The sequence shown here is derived from an EMBL/GenBank/DDBJ whole genome shotgun (WGS) entry which is preliminary data.</text>
</comment>
<protein>
    <submittedName>
        <fullName evidence="2">Uncharacterized protein</fullName>
    </submittedName>
</protein>
<name>A0A9P8XPJ0_9PEZI</name>
<evidence type="ECO:0000313" key="2">
    <source>
        <dbReference type="EMBL" id="KAH7009367.1"/>
    </source>
</evidence>
<evidence type="ECO:0000313" key="3">
    <source>
        <dbReference type="Proteomes" id="UP000756346"/>
    </source>
</evidence>
<dbReference type="RefSeq" id="XP_046003995.1">
    <property type="nucleotide sequence ID" value="XM_046152024.1"/>
</dbReference>
<feature type="chain" id="PRO_5040385145" evidence="1">
    <location>
        <begin position="19"/>
        <end position="601"/>
    </location>
</feature>
<reference evidence="2" key="1">
    <citation type="journal article" date="2021" name="Nat. Commun.">
        <title>Genetic determinants of endophytism in the Arabidopsis root mycobiome.</title>
        <authorList>
            <person name="Mesny F."/>
            <person name="Miyauchi S."/>
            <person name="Thiergart T."/>
            <person name="Pickel B."/>
            <person name="Atanasova L."/>
            <person name="Karlsson M."/>
            <person name="Huettel B."/>
            <person name="Barry K.W."/>
            <person name="Haridas S."/>
            <person name="Chen C."/>
            <person name="Bauer D."/>
            <person name="Andreopoulos W."/>
            <person name="Pangilinan J."/>
            <person name="LaButti K."/>
            <person name="Riley R."/>
            <person name="Lipzen A."/>
            <person name="Clum A."/>
            <person name="Drula E."/>
            <person name="Henrissat B."/>
            <person name="Kohler A."/>
            <person name="Grigoriev I.V."/>
            <person name="Martin F.M."/>
            <person name="Hacquard S."/>
        </authorList>
    </citation>
    <scope>NUCLEOTIDE SEQUENCE</scope>
    <source>
        <strain evidence="2">MPI-CAGE-CH-0230</strain>
    </source>
</reference>
<organism evidence="2 3">
    <name type="scientific">Microdochium trichocladiopsis</name>
    <dbReference type="NCBI Taxonomy" id="1682393"/>
    <lineage>
        <taxon>Eukaryota</taxon>
        <taxon>Fungi</taxon>
        <taxon>Dikarya</taxon>
        <taxon>Ascomycota</taxon>
        <taxon>Pezizomycotina</taxon>
        <taxon>Sordariomycetes</taxon>
        <taxon>Xylariomycetidae</taxon>
        <taxon>Xylariales</taxon>
        <taxon>Microdochiaceae</taxon>
        <taxon>Microdochium</taxon>
    </lineage>
</organism>
<dbReference type="EMBL" id="JAGTJQ010000018">
    <property type="protein sequence ID" value="KAH7009367.1"/>
    <property type="molecule type" value="Genomic_DNA"/>
</dbReference>
<sequence length="601" mass="66748">MFPRRILGLALLAVSATASPLNPRQDAPAALDWESLAVLTKAADATVQSIIKGKDDIFAGEPRGVAHAVRQLMAPFVWPNSTYYHDESILPLVDEMLDALVRLQFDDGLYSVGNRHSPPDTGFLIDDYSILVRILEKDDHAGSQGRANIIRKMLEKAAPGMWGGIHTPNHRWKLCGALAHISKITGNETHVRRIDQWLAEKIDIDADGIYSERSPIYYGAVTNPGLISVAHELGRPELRSYVRRNLELIIEHASHIGEIETIISRRQDQRQSPGVNLPDSYPHFREMALEDKNGRFAAMARLTEKLAPSKLGDYLANLIERPELAAVLPASEEPFVDFDKHYNTVRLVRARKGKLTTSVFGGTDWYTADGEQSPFFNRFGSGLSTNPTIFRAWNGEAVLDAIRMLPNFFTMGHFRSSGLQYDKETGVTKLGNVFEVPYFLPMEPEHLQADGVYDLSRATPDGRFYAMLDFENRPKSLRRLQTDVTVSPTTAGYDLEFEVTGEEDVEVMFELTFRTNGTFTNGTTTTTTGSSYETFHLVNGTGTYTFGKDSITFGSGLGKGVILGGAGEQYSWMNGKLELVGDQVLITGKTPLKYTLSLGFH</sequence>
<keyword evidence="1" id="KW-0732">Signal</keyword>